<proteinExistence type="predicted"/>
<dbReference type="OrthoDB" id="9796171at2"/>
<dbReference type="EMBL" id="UHFN01000007">
    <property type="protein sequence ID" value="SUN62516.1"/>
    <property type="molecule type" value="Genomic_DNA"/>
</dbReference>
<dbReference type="PROSITE" id="PS51186">
    <property type="entry name" value="GNAT"/>
    <property type="match status" value="1"/>
</dbReference>
<dbReference type="InterPro" id="IPR000182">
    <property type="entry name" value="GNAT_dom"/>
</dbReference>
<keyword evidence="2" id="KW-0012">Acyltransferase</keyword>
<evidence type="ECO:0000313" key="5">
    <source>
        <dbReference type="Proteomes" id="UP000254924"/>
    </source>
</evidence>
<dbReference type="Proteomes" id="UP000254924">
    <property type="component" value="Unassembled WGS sequence"/>
</dbReference>
<dbReference type="AlphaFoldDB" id="A0A380KEF9"/>
<dbReference type="CDD" id="cd04301">
    <property type="entry name" value="NAT_SF"/>
    <property type="match status" value="1"/>
</dbReference>
<evidence type="ECO:0000256" key="1">
    <source>
        <dbReference type="ARBA" id="ARBA00022679"/>
    </source>
</evidence>
<sequence>MVTLKVGAEAFQRAASLYIRFHVFVLERGIDMADEFDSHDGKGTVYAVAYDGKQPVSIGRFLPESRDVARLTRIVTLKDYRGHGYGAQVIAALENYAKTAGYQTLVIHSELSAKTFYESVGYHPVGSIYIEDGVRCQSLEKQLI</sequence>
<dbReference type="InterPro" id="IPR050832">
    <property type="entry name" value="Bact_Acetyltransf"/>
</dbReference>
<reference evidence="4 5" key="1">
    <citation type="submission" date="2018-06" db="EMBL/GenBank/DDBJ databases">
        <authorList>
            <consortium name="Pathogen Informatics"/>
            <person name="Doyle S."/>
        </authorList>
    </citation>
    <scope>NUCLEOTIDE SEQUENCE [LARGE SCALE GENOMIC DNA]</scope>
    <source>
        <strain evidence="4 5">NCTC12224</strain>
    </source>
</reference>
<organism evidence="4 5">
    <name type="scientific">Streptococcus hyointestinalis</name>
    <dbReference type="NCBI Taxonomy" id="1337"/>
    <lineage>
        <taxon>Bacteria</taxon>
        <taxon>Bacillati</taxon>
        <taxon>Bacillota</taxon>
        <taxon>Bacilli</taxon>
        <taxon>Lactobacillales</taxon>
        <taxon>Streptococcaceae</taxon>
        <taxon>Streptococcus</taxon>
    </lineage>
</organism>
<accession>A0A380KEF9</accession>
<dbReference type="GeneID" id="78357190"/>
<dbReference type="Pfam" id="PF13673">
    <property type="entry name" value="Acetyltransf_10"/>
    <property type="match status" value="1"/>
</dbReference>
<feature type="domain" description="N-acetyltransferase" evidence="3">
    <location>
        <begin position="1"/>
        <end position="144"/>
    </location>
</feature>
<gene>
    <name evidence="4" type="ORF">NCTC12224_01927</name>
</gene>
<evidence type="ECO:0000313" key="4">
    <source>
        <dbReference type="EMBL" id="SUN62516.1"/>
    </source>
</evidence>
<dbReference type="InterPro" id="IPR016181">
    <property type="entry name" value="Acyl_CoA_acyltransferase"/>
</dbReference>
<keyword evidence="5" id="KW-1185">Reference proteome</keyword>
<dbReference type="PANTHER" id="PTHR43877">
    <property type="entry name" value="AMINOALKYLPHOSPHONATE N-ACETYLTRANSFERASE-RELATED-RELATED"/>
    <property type="match status" value="1"/>
</dbReference>
<dbReference type="Gene3D" id="3.40.630.30">
    <property type="match status" value="1"/>
</dbReference>
<evidence type="ECO:0000256" key="2">
    <source>
        <dbReference type="ARBA" id="ARBA00023315"/>
    </source>
</evidence>
<keyword evidence="1 4" id="KW-0808">Transferase</keyword>
<name>A0A380KEF9_9STRE</name>
<evidence type="ECO:0000259" key="3">
    <source>
        <dbReference type="PROSITE" id="PS51186"/>
    </source>
</evidence>
<protein>
    <submittedName>
        <fullName evidence="4">Acetyltransferase, GNAT family</fullName>
    </submittedName>
</protein>
<dbReference type="GO" id="GO:0016747">
    <property type="term" value="F:acyltransferase activity, transferring groups other than amino-acyl groups"/>
    <property type="evidence" value="ECO:0007669"/>
    <property type="project" value="InterPro"/>
</dbReference>
<dbReference type="SUPFAM" id="SSF55729">
    <property type="entry name" value="Acyl-CoA N-acyltransferases (Nat)"/>
    <property type="match status" value="1"/>
</dbReference>
<dbReference type="RefSeq" id="WP_115270158.1">
    <property type="nucleotide sequence ID" value="NZ_JBNPNB010000020.1"/>
</dbReference>